<keyword evidence="11 12" id="KW-0472">Membrane</keyword>
<evidence type="ECO:0000256" key="6">
    <source>
        <dbReference type="ARBA" id="ARBA00022741"/>
    </source>
</evidence>
<dbReference type="SMART" id="SM00831">
    <property type="entry name" value="Cation_ATPase_N"/>
    <property type="match status" value="1"/>
</dbReference>
<dbReference type="InterPro" id="IPR044492">
    <property type="entry name" value="P_typ_ATPase_HD_dom"/>
</dbReference>
<dbReference type="AlphaFoldDB" id="A0A1F5ZX41"/>
<proteinExistence type="inferred from homology"/>
<feature type="domain" description="Cation-transporting P-type ATPase N-terminal" evidence="13">
    <location>
        <begin position="1"/>
        <end position="75"/>
    </location>
</feature>
<accession>A0A1F5ZX41</accession>
<dbReference type="Gene3D" id="2.70.150.10">
    <property type="entry name" value="Calcium-transporting ATPase, cytoplasmic transduction domain A"/>
    <property type="match status" value="1"/>
</dbReference>
<evidence type="ECO:0000256" key="7">
    <source>
        <dbReference type="ARBA" id="ARBA00022840"/>
    </source>
</evidence>
<dbReference type="GO" id="GO:1902600">
    <property type="term" value="P:proton transmembrane transport"/>
    <property type="evidence" value="ECO:0007669"/>
    <property type="project" value="TreeGrafter"/>
</dbReference>
<feature type="transmembrane region" description="Helical" evidence="12">
    <location>
        <begin position="760"/>
        <end position="782"/>
    </location>
</feature>
<dbReference type="Pfam" id="PF13246">
    <property type="entry name" value="Cation_ATPase"/>
    <property type="match status" value="1"/>
</dbReference>
<dbReference type="GO" id="GO:0030007">
    <property type="term" value="P:intracellular potassium ion homeostasis"/>
    <property type="evidence" value="ECO:0007669"/>
    <property type="project" value="TreeGrafter"/>
</dbReference>
<dbReference type="SFLD" id="SFLDF00027">
    <property type="entry name" value="p-type_atpase"/>
    <property type="match status" value="1"/>
</dbReference>
<evidence type="ECO:0000256" key="5">
    <source>
        <dbReference type="ARBA" id="ARBA00022692"/>
    </source>
</evidence>
<dbReference type="SUPFAM" id="SSF56784">
    <property type="entry name" value="HAD-like"/>
    <property type="match status" value="1"/>
</dbReference>
<evidence type="ECO:0000256" key="11">
    <source>
        <dbReference type="ARBA" id="ARBA00023136"/>
    </source>
</evidence>
<dbReference type="Pfam" id="PF08282">
    <property type="entry name" value="Hydrolase_3"/>
    <property type="match status" value="1"/>
</dbReference>
<dbReference type="GO" id="GO:0005391">
    <property type="term" value="F:P-type sodium:potassium-exchanging transporter activity"/>
    <property type="evidence" value="ECO:0007669"/>
    <property type="project" value="TreeGrafter"/>
</dbReference>
<dbReference type="PRINTS" id="PR00119">
    <property type="entry name" value="CATATPASE"/>
</dbReference>
<dbReference type="PANTHER" id="PTHR43294">
    <property type="entry name" value="SODIUM/POTASSIUM-TRANSPORTING ATPASE SUBUNIT ALPHA"/>
    <property type="match status" value="1"/>
</dbReference>
<evidence type="ECO:0000256" key="8">
    <source>
        <dbReference type="ARBA" id="ARBA00022842"/>
    </source>
</evidence>
<evidence type="ECO:0000256" key="1">
    <source>
        <dbReference type="ARBA" id="ARBA00004651"/>
    </source>
</evidence>
<dbReference type="PRINTS" id="PR00120">
    <property type="entry name" value="HATPASE"/>
</dbReference>
<dbReference type="Gene3D" id="3.40.1110.10">
    <property type="entry name" value="Calcium-transporting ATPase, cytoplasmic domain N"/>
    <property type="match status" value="1"/>
</dbReference>
<dbReference type="NCBIfam" id="TIGR01494">
    <property type="entry name" value="ATPase_P-type"/>
    <property type="match status" value="2"/>
</dbReference>
<keyword evidence="10 12" id="KW-1133">Transmembrane helix</keyword>
<keyword evidence="4" id="KW-0597">Phosphoprotein</keyword>
<dbReference type="Pfam" id="PF00689">
    <property type="entry name" value="Cation_ATPase_C"/>
    <property type="match status" value="1"/>
</dbReference>
<dbReference type="FunFam" id="2.70.150.10:FF:000160">
    <property type="entry name" value="Sarcoplasmic/endoplasmic reticulum calcium ATPase 1"/>
    <property type="match status" value="1"/>
</dbReference>
<comment type="subcellular location">
    <subcellularLocation>
        <location evidence="1">Cell membrane</location>
        <topology evidence="1">Multi-pass membrane protein</topology>
    </subcellularLocation>
</comment>
<dbReference type="InterPro" id="IPR023298">
    <property type="entry name" value="ATPase_P-typ_TM_dom_sf"/>
</dbReference>
<dbReference type="InterPro" id="IPR059000">
    <property type="entry name" value="ATPase_P-type_domA"/>
</dbReference>
<dbReference type="PANTHER" id="PTHR43294:SF21">
    <property type="entry name" value="CATION TRANSPORTING ATPASE"/>
    <property type="match status" value="1"/>
</dbReference>
<dbReference type="Pfam" id="PF00122">
    <property type="entry name" value="E1-E2_ATPase"/>
    <property type="match status" value="1"/>
</dbReference>
<evidence type="ECO:0000256" key="10">
    <source>
        <dbReference type="ARBA" id="ARBA00022989"/>
    </source>
</evidence>
<comment type="caution">
    <text evidence="14">The sequence shown here is derived from an EMBL/GenBank/DDBJ whole genome shotgun (WGS) entry which is preliminary data.</text>
</comment>
<dbReference type="PROSITE" id="PS00154">
    <property type="entry name" value="ATPASE_E1_E2"/>
    <property type="match status" value="1"/>
</dbReference>
<dbReference type="Pfam" id="PF00690">
    <property type="entry name" value="Cation_ATPase_N"/>
    <property type="match status" value="1"/>
</dbReference>
<dbReference type="SUPFAM" id="SSF81660">
    <property type="entry name" value="Metal cation-transporting ATPase, ATP-binding domain N"/>
    <property type="match status" value="1"/>
</dbReference>
<name>A0A1F5ZX41_9BACT</name>
<dbReference type="STRING" id="1798383.A3D78_06575"/>
<feature type="transmembrane region" description="Helical" evidence="12">
    <location>
        <begin position="269"/>
        <end position="296"/>
    </location>
</feature>
<evidence type="ECO:0000256" key="12">
    <source>
        <dbReference type="SAM" id="Phobius"/>
    </source>
</evidence>
<evidence type="ECO:0000259" key="13">
    <source>
        <dbReference type="SMART" id="SM00831"/>
    </source>
</evidence>
<dbReference type="InterPro" id="IPR023299">
    <property type="entry name" value="ATPase_P-typ_cyto_dom_N"/>
</dbReference>
<evidence type="ECO:0000313" key="15">
    <source>
        <dbReference type="Proteomes" id="UP000176253"/>
    </source>
</evidence>
<dbReference type="InterPro" id="IPR050510">
    <property type="entry name" value="Cation_transp_ATPase_P-type"/>
</dbReference>
<keyword evidence="8" id="KW-0460">Magnesium</keyword>
<dbReference type="InterPro" id="IPR036412">
    <property type="entry name" value="HAD-like_sf"/>
</dbReference>
<feature type="transmembrane region" description="Helical" evidence="12">
    <location>
        <begin position="239"/>
        <end position="257"/>
    </location>
</feature>
<keyword evidence="9" id="KW-1278">Translocase</keyword>
<dbReference type="SFLD" id="SFLDG00002">
    <property type="entry name" value="C1.7:_P-type_atpase_like"/>
    <property type="match status" value="1"/>
</dbReference>
<dbReference type="InterPro" id="IPR006068">
    <property type="entry name" value="ATPase_P-typ_cation-transptr_C"/>
</dbReference>
<dbReference type="Proteomes" id="UP000176253">
    <property type="component" value="Unassembled WGS sequence"/>
</dbReference>
<dbReference type="InterPro" id="IPR008250">
    <property type="entry name" value="ATPase_P-typ_transduc_dom_A_sf"/>
</dbReference>
<dbReference type="SUPFAM" id="SSF81665">
    <property type="entry name" value="Calcium ATPase, transmembrane domain M"/>
    <property type="match status" value="1"/>
</dbReference>
<gene>
    <name evidence="14" type="ORF">A3D78_06575</name>
</gene>
<protein>
    <recommendedName>
        <fullName evidence="13">Cation-transporting P-type ATPase N-terminal domain-containing protein</fullName>
    </recommendedName>
</protein>
<dbReference type="GO" id="GO:0005524">
    <property type="term" value="F:ATP binding"/>
    <property type="evidence" value="ECO:0007669"/>
    <property type="project" value="UniProtKB-KW"/>
</dbReference>
<feature type="transmembrane region" description="Helical" evidence="12">
    <location>
        <begin position="58"/>
        <end position="74"/>
    </location>
</feature>
<evidence type="ECO:0000256" key="9">
    <source>
        <dbReference type="ARBA" id="ARBA00022967"/>
    </source>
</evidence>
<evidence type="ECO:0000256" key="2">
    <source>
        <dbReference type="ARBA" id="ARBA00005675"/>
    </source>
</evidence>
<evidence type="ECO:0000256" key="4">
    <source>
        <dbReference type="ARBA" id="ARBA00022553"/>
    </source>
</evidence>
<organism evidence="14 15">
    <name type="scientific">Candidatus Gottesmanbacteria bacterium RIFCSPHIGHO2_02_FULL_39_14</name>
    <dbReference type="NCBI Taxonomy" id="1798383"/>
    <lineage>
        <taxon>Bacteria</taxon>
        <taxon>Candidatus Gottesmaniibacteriota</taxon>
    </lineage>
</organism>
<evidence type="ECO:0000313" key="14">
    <source>
        <dbReference type="EMBL" id="OGG16915.1"/>
    </source>
</evidence>
<dbReference type="GO" id="GO:1990573">
    <property type="term" value="P:potassium ion import across plasma membrane"/>
    <property type="evidence" value="ECO:0007669"/>
    <property type="project" value="TreeGrafter"/>
</dbReference>
<dbReference type="GO" id="GO:0005886">
    <property type="term" value="C:plasma membrane"/>
    <property type="evidence" value="ECO:0007669"/>
    <property type="project" value="UniProtKB-SubCell"/>
</dbReference>
<dbReference type="InterPro" id="IPR001757">
    <property type="entry name" value="P_typ_ATPase"/>
</dbReference>
<evidence type="ECO:0000256" key="3">
    <source>
        <dbReference type="ARBA" id="ARBA00022475"/>
    </source>
</evidence>
<keyword evidence="6" id="KW-0547">Nucleotide-binding</keyword>
<dbReference type="GO" id="GO:0006883">
    <property type="term" value="P:intracellular sodium ion homeostasis"/>
    <property type="evidence" value="ECO:0007669"/>
    <property type="project" value="TreeGrafter"/>
</dbReference>
<dbReference type="SUPFAM" id="SSF81653">
    <property type="entry name" value="Calcium ATPase, transduction domain A"/>
    <property type="match status" value="1"/>
</dbReference>
<dbReference type="Gene3D" id="3.40.50.1000">
    <property type="entry name" value="HAD superfamily/HAD-like"/>
    <property type="match status" value="1"/>
</dbReference>
<dbReference type="GO" id="GO:0036376">
    <property type="term" value="P:sodium ion export across plasma membrane"/>
    <property type="evidence" value="ECO:0007669"/>
    <property type="project" value="TreeGrafter"/>
</dbReference>
<feature type="transmembrane region" description="Helical" evidence="12">
    <location>
        <begin position="860"/>
        <end position="877"/>
    </location>
</feature>
<feature type="transmembrane region" description="Helical" evidence="12">
    <location>
        <begin position="819"/>
        <end position="840"/>
    </location>
</feature>
<comment type="similarity">
    <text evidence="2">Belongs to the cation transport ATPase (P-type) (TC 3.A.3) family. Type IIA subfamily.</text>
</comment>
<dbReference type="InterPro" id="IPR023214">
    <property type="entry name" value="HAD_sf"/>
</dbReference>
<keyword evidence="5 12" id="KW-0812">Transmembrane</keyword>
<dbReference type="Gene3D" id="1.20.1110.10">
    <property type="entry name" value="Calcium-transporting ATPase, transmembrane domain"/>
    <property type="match status" value="1"/>
</dbReference>
<keyword evidence="3" id="KW-1003">Cell membrane</keyword>
<sequence>MYYQKSVQETVRELSADVNHGLSKREVGIRLLKYGPNALPAKPKPPAILHFINQFKNLLVIILLLASLVSLFIGDIVDSLAIFAIVALNATIGTIQEVKAEKTLESLKEKEILYTLILRDNKVQKVPAGEIVIGDVLILEEGEKIPADARLVEEFSLIVDESILTGESLPVTKNIDPILKTAPLADQLNMIFKDTKIVSGRGKAIVIGTGLNTEIGRIAASLHQTKSEKTPLTLELEKVSWTLTAIIGIIAAIIFALNLLHDIHLVESLLVSISLSVAAIPEGLPAIVTIVLSIGVKRLADKKTIIKKLPSVETLGAVRIIATDKTGTLTQNVINVVNIVLPQNKLIRIQGNGYQLTGTFYNEMNKRYHPKDDGSLNELLTSAVLANNATLEEKYKQPKVLGDTTEAALLVAGYRAGLNVKQILAHNKRVFEKPFTSLRKMMSVVVRSKNNYLLYAKGAPEIILNCCLLSPKEKRKILATNVELAKKGLRSLVIAKKQISESQVKRAIKTDIIEENKLTYLGIVAMQDPLRPEIVKAIREAKLAGIRTVMITGDHSQTAATIAQQAGILSENNRILTQLEVDKLTVSQLAGLIKKGVNIFARISPLGKLKIVTAIKKIANTQVAVTGDGVNDAPALKAAHIGIAMGRTGTDLTREVADMVITDDNYATIIDAVREGRIIFANLVKFIRYLISCNLSEVLVVTAAVLMSTPLPLLPIQILWVNLVTDGFPALALGMEPPERDVMKNPPRDLALGILHRKRWAYMVIEGSIIGLSVFLLFLFALKHFNYREAQTMTFTTLAFAQLVHAFNNRSTRKSIFDLGLFSNIYLVWGVVISILLQILVVQTHWGNLIFKTAKLAPFGWLYIVLFSLIPLIAVEIKKQLRFRILP</sequence>
<keyword evidence="7" id="KW-0067">ATP-binding</keyword>
<dbReference type="GO" id="GO:0016887">
    <property type="term" value="F:ATP hydrolysis activity"/>
    <property type="evidence" value="ECO:0007669"/>
    <property type="project" value="InterPro"/>
</dbReference>
<dbReference type="EMBL" id="MFJM01000051">
    <property type="protein sequence ID" value="OGG16915.1"/>
    <property type="molecule type" value="Genomic_DNA"/>
</dbReference>
<reference evidence="14 15" key="1">
    <citation type="journal article" date="2016" name="Nat. Commun.">
        <title>Thousands of microbial genomes shed light on interconnected biogeochemical processes in an aquifer system.</title>
        <authorList>
            <person name="Anantharaman K."/>
            <person name="Brown C.T."/>
            <person name="Hug L.A."/>
            <person name="Sharon I."/>
            <person name="Castelle C.J."/>
            <person name="Probst A.J."/>
            <person name="Thomas B.C."/>
            <person name="Singh A."/>
            <person name="Wilkins M.J."/>
            <person name="Karaoz U."/>
            <person name="Brodie E.L."/>
            <person name="Williams K.H."/>
            <person name="Hubbard S.S."/>
            <person name="Banfield J.F."/>
        </authorList>
    </citation>
    <scope>NUCLEOTIDE SEQUENCE [LARGE SCALE GENOMIC DNA]</scope>
</reference>
<dbReference type="InterPro" id="IPR018303">
    <property type="entry name" value="ATPase_P-typ_P_site"/>
</dbReference>
<dbReference type="InterPro" id="IPR004014">
    <property type="entry name" value="ATPase_P-typ_cation-transptr_N"/>
</dbReference>
<dbReference type="SFLD" id="SFLDS00003">
    <property type="entry name" value="Haloacid_Dehalogenase"/>
    <property type="match status" value="1"/>
</dbReference>